<evidence type="ECO:0000256" key="1">
    <source>
        <dbReference type="SAM" id="MobiDB-lite"/>
    </source>
</evidence>
<evidence type="ECO:0000313" key="3">
    <source>
        <dbReference type="Proteomes" id="UP000800038"/>
    </source>
</evidence>
<evidence type="ECO:0000313" key="2">
    <source>
        <dbReference type="EMBL" id="KAF1943465.1"/>
    </source>
</evidence>
<gene>
    <name evidence="2" type="ORF">EJ02DRAFT_485734</name>
</gene>
<feature type="compositionally biased region" description="Basic and acidic residues" evidence="1">
    <location>
        <begin position="103"/>
        <end position="119"/>
    </location>
</feature>
<feature type="region of interest" description="Disordered" evidence="1">
    <location>
        <begin position="227"/>
        <end position="358"/>
    </location>
</feature>
<organism evidence="2 3">
    <name type="scientific">Clathrospora elynae</name>
    <dbReference type="NCBI Taxonomy" id="706981"/>
    <lineage>
        <taxon>Eukaryota</taxon>
        <taxon>Fungi</taxon>
        <taxon>Dikarya</taxon>
        <taxon>Ascomycota</taxon>
        <taxon>Pezizomycotina</taxon>
        <taxon>Dothideomycetes</taxon>
        <taxon>Pleosporomycetidae</taxon>
        <taxon>Pleosporales</taxon>
        <taxon>Diademaceae</taxon>
        <taxon>Clathrospora</taxon>
    </lineage>
</organism>
<protein>
    <submittedName>
        <fullName evidence="2">Uncharacterized protein</fullName>
    </submittedName>
</protein>
<sequence length="557" mass="62069">MANKRAVINPFTKKDSRMRRNTRDTRWVAEGPTKQRGQAGPSKSVRIVKQKARYASHMASVPENLDDVSPKTRTYFPPQAEGNDEISPKTRTHFPPQMRRRSPPLEHPRFPNKAARRDSPVSATDPIELLYFEEPRISKGSYFTTFPRYSYAIKKPEPKDKISWFKKDLNTKISTRNIAYIERLRSEPQDGPKPNGWYRSAKKVYKAGPQGEGQKVWKAYQQVCKGKDGPGATHNRLAQRSNKKPLPRLPSSDMGLSSHPAARPLPAQVCGMPSRKKAPETHHHKGSTFSRSSYEVPTGIDGTMQRVVDANKPLPRVPRIDPAPRTRTSDNKPLPSLPRLDVASTPRRQVGQVPSRPAKTKWFELSTHVAGKQPTSKDALSSWWKTSTDKQTAKAHSALKSRISHTGPLMASNRGATANIAAECGGVGGPAAAVSLPVHRHGAPLPQPRNIYAAHKEVQKALPSELPQPSECQKGKQKATERDNTPPKHWRDVFVDATHFNVRKRKDSDTSFVCQGLPEGYVQDLGPFSQSQRHWDADSNDEVMRPAPLFSGERGAG</sequence>
<dbReference type="AlphaFoldDB" id="A0A6A5SS31"/>
<dbReference type="OrthoDB" id="3800245at2759"/>
<keyword evidence="3" id="KW-1185">Reference proteome</keyword>
<name>A0A6A5SS31_9PLEO</name>
<proteinExistence type="predicted"/>
<feature type="compositionally biased region" description="Basic and acidic residues" evidence="1">
    <location>
        <begin position="478"/>
        <end position="489"/>
    </location>
</feature>
<feature type="region of interest" description="Disordered" evidence="1">
    <location>
        <begin position="523"/>
        <end position="557"/>
    </location>
</feature>
<feature type="compositionally biased region" description="Basic and acidic residues" evidence="1">
    <location>
        <begin position="318"/>
        <end position="330"/>
    </location>
</feature>
<dbReference type="EMBL" id="ML976025">
    <property type="protein sequence ID" value="KAF1943465.1"/>
    <property type="molecule type" value="Genomic_DNA"/>
</dbReference>
<feature type="region of interest" description="Disordered" evidence="1">
    <location>
        <begin position="461"/>
        <end position="489"/>
    </location>
</feature>
<dbReference type="Proteomes" id="UP000800038">
    <property type="component" value="Unassembled WGS sequence"/>
</dbReference>
<feature type="region of interest" description="Disordered" evidence="1">
    <location>
        <begin position="1"/>
        <end position="121"/>
    </location>
</feature>
<accession>A0A6A5SS31</accession>
<reference evidence="2" key="1">
    <citation type="journal article" date="2020" name="Stud. Mycol.">
        <title>101 Dothideomycetes genomes: a test case for predicting lifestyles and emergence of pathogens.</title>
        <authorList>
            <person name="Haridas S."/>
            <person name="Albert R."/>
            <person name="Binder M."/>
            <person name="Bloem J."/>
            <person name="Labutti K."/>
            <person name="Salamov A."/>
            <person name="Andreopoulos B."/>
            <person name="Baker S."/>
            <person name="Barry K."/>
            <person name="Bills G."/>
            <person name="Bluhm B."/>
            <person name="Cannon C."/>
            <person name="Castanera R."/>
            <person name="Culley D."/>
            <person name="Daum C."/>
            <person name="Ezra D."/>
            <person name="Gonzalez J."/>
            <person name="Henrissat B."/>
            <person name="Kuo A."/>
            <person name="Liang C."/>
            <person name="Lipzen A."/>
            <person name="Lutzoni F."/>
            <person name="Magnuson J."/>
            <person name="Mondo S."/>
            <person name="Nolan M."/>
            <person name="Ohm R."/>
            <person name="Pangilinan J."/>
            <person name="Park H.-J."/>
            <person name="Ramirez L."/>
            <person name="Alfaro M."/>
            <person name="Sun H."/>
            <person name="Tritt A."/>
            <person name="Yoshinaga Y."/>
            <person name="Zwiers L.-H."/>
            <person name="Turgeon B."/>
            <person name="Goodwin S."/>
            <person name="Spatafora J."/>
            <person name="Crous P."/>
            <person name="Grigoriev I."/>
        </authorList>
    </citation>
    <scope>NUCLEOTIDE SEQUENCE</scope>
    <source>
        <strain evidence="2">CBS 161.51</strain>
    </source>
</reference>